<dbReference type="AlphaFoldDB" id="A0AAE0ECF9"/>
<proteinExistence type="predicted"/>
<evidence type="ECO:0000313" key="2">
    <source>
        <dbReference type="Proteomes" id="UP001281410"/>
    </source>
</evidence>
<dbReference type="EMBL" id="JANJYJ010000003">
    <property type="protein sequence ID" value="KAK3223268.1"/>
    <property type="molecule type" value="Genomic_DNA"/>
</dbReference>
<organism evidence="1 2">
    <name type="scientific">Dipteronia sinensis</name>
    <dbReference type="NCBI Taxonomy" id="43782"/>
    <lineage>
        <taxon>Eukaryota</taxon>
        <taxon>Viridiplantae</taxon>
        <taxon>Streptophyta</taxon>
        <taxon>Embryophyta</taxon>
        <taxon>Tracheophyta</taxon>
        <taxon>Spermatophyta</taxon>
        <taxon>Magnoliopsida</taxon>
        <taxon>eudicotyledons</taxon>
        <taxon>Gunneridae</taxon>
        <taxon>Pentapetalae</taxon>
        <taxon>rosids</taxon>
        <taxon>malvids</taxon>
        <taxon>Sapindales</taxon>
        <taxon>Sapindaceae</taxon>
        <taxon>Hippocastanoideae</taxon>
        <taxon>Acereae</taxon>
        <taxon>Dipteronia</taxon>
    </lineage>
</organism>
<sequence>MAGDWSHFEVEEHRVKAFWADRELRRNGAGDSLDRRSEYRRWSAHQRIRSPPPSHRYLHHLQPPSPPFSSQHHLYSLNHIPTKPLTSILGNKQSPKYVSNPSPIHLYHHQPPSPSIHSRTHSHIPNQFHDHQNSYNPTCETQSTKTKSQSTKIHLQSDHQTQCCETHRNPNHQLANIHEKKIESPQNHRTRETSKPQNHIFTNINENQIEITDSHSTLLNSTNRCLMIPLDSKNLQQHTDFSHSENKLQMKTIMNENGGGCNTQWQFSATASSVCEVNTSKQNNFLVRDFTENISRCSAPNYSVISQMGQTHENLVGSNSNSKPKPTLHRNRPTTLVDMMQFVSEWFDFEENDNTSCDVLGDIVVDCDNSVQEKLVDCFDVVKNEEENDEIEFSISDNFIRPMT</sequence>
<reference evidence="1" key="1">
    <citation type="journal article" date="2023" name="Plant J.">
        <title>Genome sequences and population genomics provide insights into the demographic history, inbreeding, and mutation load of two 'living fossil' tree species of Dipteronia.</title>
        <authorList>
            <person name="Feng Y."/>
            <person name="Comes H.P."/>
            <person name="Chen J."/>
            <person name="Zhu S."/>
            <person name="Lu R."/>
            <person name="Zhang X."/>
            <person name="Li P."/>
            <person name="Qiu J."/>
            <person name="Olsen K.M."/>
            <person name="Qiu Y."/>
        </authorList>
    </citation>
    <scope>NUCLEOTIDE SEQUENCE</scope>
    <source>
        <strain evidence="1">NBL</strain>
    </source>
</reference>
<name>A0AAE0ECF9_9ROSI</name>
<evidence type="ECO:0000313" key="1">
    <source>
        <dbReference type="EMBL" id="KAK3223268.1"/>
    </source>
</evidence>
<keyword evidence="2" id="KW-1185">Reference proteome</keyword>
<dbReference type="Proteomes" id="UP001281410">
    <property type="component" value="Unassembled WGS sequence"/>
</dbReference>
<accession>A0AAE0ECF9</accession>
<protein>
    <submittedName>
        <fullName evidence="1">Uncharacterized protein</fullName>
    </submittedName>
</protein>
<comment type="caution">
    <text evidence="1">The sequence shown here is derived from an EMBL/GenBank/DDBJ whole genome shotgun (WGS) entry which is preliminary data.</text>
</comment>
<gene>
    <name evidence="1" type="ORF">Dsin_010293</name>
</gene>